<feature type="transmembrane region" description="Helical" evidence="7">
    <location>
        <begin position="67"/>
        <end position="84"/>
    </location>
</feature>
<organism evidence="9 10">
    <name type="scientific">Sphingomonas aurantiaca</name>
    <dbReference type="NCBI Taxonomy" id="185949"/>
    <lineage>
        <taxon>Bacteria</taxon>
        <taxon>Pseudomonadati</taxon>
        <taxon>Pseudomonadota</taxon>
        <taxon>Alphaproteobacteria</taxon>
        <taxon>Sphingomonadales</taxon>
        <taxon>Sphingomonadaceae</taxon>
        <taxon>Sphingomonas</taxon>
    </lineage>
</organism>
<evidence type="ECO:0000256" key="5">
    <source>
        <dbReference type="ARBA" id="ARBA00023063"/>
    </source>
</evidence>
<feature type="transmembrane region" description="Helical" evidence="7">
    <location>
        <begin position="376"/>
        <end position="397"/>
    </location>
</feature>
<evidence type="ECO:0000256" key="4">
    <source>
        <dbReference type="ARBA" id="ARBA00022989"/>
    </source>
</evidence>
<feature type="transmembrane region" description="Helical" evidence="7">
    <location>
        <begin position="96"/>
        <end position="114"/>
    </location>
</feature>
<dbReference type="GO" id="GO:0016020">
    <property type="term" value="C:membrane"/>
    <property type="evidence" value="ECO:0007669"/>
    <property type="project" value="UniProtKB-SubCell"/>
</dbReference>
<gene>
    <name evidence="9" type="ORF">C8J26_3828</name>
</gene>
<evidence type="ECO:0000256" key="7">
    <source>
        <dbReference type="SAM" id="Phobius"/>
    </source>
</evidence>
<evidence type="ECO:0000256" key="2">
    <source>
        <dbReference type="ARBA" id="ARBA00008432"/>
    </source>
</evidence>
<protein>
    <submittedName>
        <fullName evidence="9">NNP family nitrate/nitrite transporter-like MFS transporter</fullName>
    </submittedName>
</protein>
<dbReference type="PROSITE" id="PS50850">
    <property type="entry name" value="MFS"/>
    <property type="match status" value="1"/>
</dbReference>
<dbReference type="SUPFAM" id="SSF103473">
    <property type="entry name" value="MFS general substrate transporter"/>
    <property type="match status" value="1"/>
</dbReference>
<evidence type="ECO:0000313" key="9">
    <source>
        <dbReference type="EMBL" id="PTQ58526.1"/>
    </source>
</evidence>
<evidence type="ECO:0000313" key="10">
    <source>
        <dbReference type="Proteomes" id="UP000244189"/>
    </source>
</evidence>
<comment type="caution">
    <text evidence="9">The sequence shown here is derived from an EMBL/GenBank/DDBJ whole genome shotgun (WGS) entry which is preliminary data.</text>
</comment>
<feature type="domain" description="Major facilitator superfamily (MFS) profile" evidence="8">
    <location>
        <begin position="30"/>
        <end position="435"/>
    </location>
</feature>
<feature type="transmembrane region" description="Helical" evidence="7">
    <location>
        <begin position="251"/>
        <end position="275"/>
    </location>
</feature>
<keyword evidence="4 7" id="KW-1133">Transmembrane helix</keyword>
<dbReference type="CDD" id="cd17341">
    <property type="entry name" value="MFS_NRT2_like"/>
    <property type="match status" value="1"/>
</dbReference>
<dbReference type="InterPro" id="IPR011701">
    <property type="entry name" value="MFS"/>
</dbReference>
<comment type="similarity">
    <text evidence="2">Belongs to the major facilitator superfamily. Nitrate/nitrite porter (TC 2.A.1.8) family.</text>
</comment>
<reference evidence="9 10" key="1">
    <citation type="submission" date="2018-04" db="EMBL/GenBank/DDBJ databases">
        <title>Genomic Encyclopedia of Type Strains, Phase III (KMG-III): the genomes of soil and plant-associated and newly described type strains.</title>
        <authorList>
            <person name="Whitman W."/>
        </authorList>
    </citation>
    <scope>NUCLEOTIDE SEQUENCE [LARGE SCALE GENOMIC DNA]</scope>
    <source>
        <strain evidence="9 10">MA101b</strain>
    </source>
</reference>
<feature type="transmembrane region" description="Helical" evidence="7">
    <location>
        <begin position="321"/>
        <end position="338"/>
    </location>
</feature>
<proteinExistence type="inferred from homology"/>
<feature type="transmembrane region" description="Helical" evidence="7">
    <location>
        <begin position="121"/>
        <end position="139"/>
    </location>
</feature>
<feature type="transmembrane region" description="Helical" evidence="7">
    <location>
        <begin position="281"/>
        <end position="300"/>
    </location>
</feature>
<feature type="transmembrane region" description="Helical" evidence="7">
    <location>
        <begin position="344"/>
        <end position="369"/>
    </location>
</feature>
<keyword evidence="5" id="KW-0534">Nitrate assimilation</keyword>
<keyword evidence="6 7" id="KW-0472">Membrane</keyword>
<dbReference type="EMBL" id="QAOG01000008">
    <property type="protein sequence ID" value="PTQ58526.1"/>
    <property type="molecule type" value="Genomic_DNA"/>
</dbReference>
<feature type="transmembrane region" description="Helical" evidence="7">
    <location>
        <begin position="188"/>
        <end position="209"/>
    </location>
</feature>
<dbReference type="Proteomes" id="UP000244189">
    <property type="component" value="Unassembled WGS sequence"/>
</dbReference>
<evidence type="ECO:0000256" key="3">
    <source>
        <dbReference type="ARBA" id="ARBA00022692"/>
    </source>
</evidence>
<evidence type="ECO:0000256" key="6">
    <source>
        <dbReference type="ARBA" id="ARBA00023136"/>
    </source>
</evidence>
<comment type="subcellular location">
    <subcellularLocation>
        <location evidence="1">Membrane</location>
        <topology evidence="1">Multi-pass membrane protein</topology>
    </subcellularLocation>
</comment>
<dbReference type="RefSeq" id="WP_107959802.1">
    <property type="nucleotide sequence ID" value="NZ_QAOG01000008.1"/>
</dbReference>
<sequence length="460" mass="47773">MLFASPGIDTAAPKATRIDLFSAATPQMRAFHVTWLAFFVCFFAWFAAAPLMPLIKAEFGLSKDQIANINIAAVAVTILVRLVVGPLCDRFGPRRTYTWLLLLGAIPVFGLAFAQTYEAFLVFRLAIGAIGASFVITQYHTSVMFAPNVVGTANATVGGWGNAGGGAAQSLMPLVVAALVGLGVEHAFGWRAAMFVPGVAMVAMAFVYARYTQDTPQGDIVDLRAAGIELDGGKATGMAILRRAAANYRTWMLAATYGACFGVEIFIHNIAASYYVDRFGLSLTSAGLAAGIFGGLALFARALGGIASDRIALKKGLDGRALLLFALMLGEGVGLVLFGHAGSVMLAILAMTMFGLFTHMACGATYALVPFVDRKALGGVAGLIGAGGNIGAVAAGFLNKASASPQQCLIILGYIVAGTAVCALAVRFSASHKSDERALLDAALDARRTGDRAVNGAIPA</sequence>
<evidence type="ECO:0000256" key="1">
    <source>
        <dbReference type="ARBA" id="ARBA00004141"/>
    </source>
</evidence>
<dbReference type="PANTHER" id="PTHR23515">
    <property type="entry name" value="HIGH-AFFINITY NITRATE TRANSPORTER 2.3"/>
    <property type="match status" value="1"/>
</dbReference>
<dbReference type="InterPro" id="IPR036259">
    <property type="entry name" value="MFS_trans_sf"/>
</dbReference>
<dbReference type="InterPro" id="IPR044772">
    <property type="entry name" value="NO3_transporter"/>
</dbReference>
<dbReference type="Gene3D" id="1.20.1250.20">
    <property type="entry name" value="MFS general substrate transporter like domains"/>
    <property type="match status" value="2"/>
</dbReference>
<dbReference type="GO" id="GO:0015112">
    <property type="term" value="F:nitrate transmembrane transporter activity"/>
    <property type="evidence" value="ECO:0007669"/>
    <property type="project" value="InterPro"/>
</dbReference>
<dbReference type="Pfam" id="PF07690">
    <property type="entry name" value="MFS_1"/>
    <property type="match status" value="1"/>
</dbReference>
<feature type="transmembrane region" description="Helical" evidence="7">
    <location>
        <begin position="409"/>
        <end position="430"/>
    </location>
</feature>
<feature type="transmembrane region" description="Helical" evidence="7">
    <location>
        <begin position="35"/>
        <end position="55"/>
    </location>
</feature>
<keyword evidence="3 7" id="KW-0812">Transmembrane</keyword>
<keyword evidence="10" id="KW-1185">Reference proteome</keyword>
<dbReference type="InterPro" id="IPR020846">
    <property type="entry name" value="MFS_dom"/>
</dbReference>
<dbReference type="GO" id="GO:0042128">
    <property type="term" value="P:nitrate assimilation"/>
    <property type="evidence" value="ECO:0007669"/>
    <property type="project" value="UniProtKB-KW"/>
</dbReference>
<name>A0A2T5GGS9_9SPHN</name>
<dbReference type="AlphaFoldDB" id="A0A2T5GGS9"/>
<evidence type="ECO:0000259" key="8">
    <source>
        <dbReference type="PROSITE" id="PS50850"/>
    </source>
</evidence>
<accession>A0A2T5GGS9</accession>